<feature type="transmembrane region" description="Helical" evidence="1">
    <location>
        <begin position="12"/>
        <end position="32"/>
    </location>
</feature>
<comment type="caution">
    <text evidence="2">The sequence shown here is derived from an EMBL/GenBank/DDBJ whole genome shotgun (WGS) entry which is preliminary data.</text>
</comment>
<evidence type="ECO:0000256" key="1">
    <source>
        <dbReference type="SAM" id="Phobius"/>
    </source>
</evidence>
<keyword evidence="1" id="KW-0812">Transmembrane</keyword>
<accession>A0A3D2X4X6</accession>
<reference evidence="2 3" key="1">
    <citation type="journal article" date="2018" name="Nat. Biotechnol.">
        <title>A standardized bacterial taxonomy based on genome phylogeny substantially revises the tree of life.</title>
        <authorList>
            <person name="Parks D.H."/>
            <person name="Chuvochina M."/>
            <person name="Waite D.W."/>
            <person name="Rinke C."/>
            <person name="Skarshewski A."/>
            <person name="Chaumeil P.A."/>
            <person name="Hugenholtz P."/>
        </authorList>
    </citation>
    <scope>NUCLEOTIDE SEQUENCE [LARGE SCALE GENOMIC DNA]</scope>
    <source>
        <strain evidence="2">UBA11728</strain>
    </source>
</reference>
<evidence type="ECO:0000313" key="2">
    <source>
        <dbReference type="EMBL" id="HCL02189.1"/>
    </source>
</evidence>
<gene>
    <name evidence="2" type="ORF">DHW61_07170</name>
</gene>
<name>A0A3D2X4X6_9FIRM</name>
<proteinExistence type="predicted"/>
<dbReference type="Proteomes" id="UP000262969">
    <property type="component" value="Unassembled WGS sequence"/>
</dbReference>
<protein>
    <submittedName>
        <fullName evidence="2">Uncharacterized protein</fullName>
    </submittedName>
</protein>
<keyword evidence="1" id="KW-1133">Transmembrane helix</keyword>
<keyword evidence="1" id="KW-0472">Membrane</keyword>
<organism evidence="2 3">
    <name type="scientific">Lachnoclostridium phytofermentans</name>
    <dbReference type="NCBI Taxonomy" id="66219"/>
    <lineage>
        <taxon>Bacteria</taxon>
        <taxon>Bacillati</taxon>
        <taxon>Bacillota</taxon>
        <taxon>Clostridia</taxon>
        <taxon>Lachnospirales</taxon>
        <taxon>Lachnospiraceae</taxon>
    </lineage>
</organism>
<evidence type="ECO:0000313" key="3">
    <source>
        <dbReference type="Proteomes" id="UP000262969"/>
    </source>
</evidence>
<feature type="non-terminal residue" evidence="2">
    <location>
        <position position="1"/>
    </location>
</feature>
<dbReference type="AlphaFoldDB" id="A0A3D2X4X6"/>
<dbReference type="EMBL" id="DPVV01000244">
    <property type="protein sequence ID" value="HCL02189.1"/>
    <property type="molecule type" value="Genomic_DNA"/>
</dbReference>
<sequence length="213" mass="24120">NTAEKWGYFKQYYLKKLLATLVLIGFVSYFLYDVLSPKPETVLSVAMVNYPLAEETKAQFENDLNELLDVNPETQRILIDTSYDLNNYDYASAQKLSVYSISGELDLFIAPESQFVKYAFSNSLTPLTDALPTDVYSALSDRLFSCRTRLNDEEYPSEAQGPEGVYGIYAEDLPMFKAYKGYMQDPPVIGIIVTSKNSENAVTTIRHLYGLDK</sequence>